<keyword evidence="3" id="KW-1185">Reference proteome</keyword>
<gene>
    <name evidence="2" type="ORF">FHS99_002537</name>
</gene>
<dbReference type="EMBL" id="JACIJR010000006">
    <property type="protein sequence ID" value="MBB5730039.1"/>
    <property type="molecule type" value="Genomic_DNA"/>
</dbReference>
<feature type="region of interest" description="Disordered" evidence="1">
    <location>
        <begin position="22"/>
        <end position="47"/>
    </location>
</feature>
<reference evidence="2 3" key="1">
    <citation type="submission" date="2020-08" db="EMBL/GenBank/DDBJ databases">
        <title>Genomic Encyclopedia of Type Strains, Phase IV (KMG-IV): sequencing the most valuable type-strain genomes for metagenomic binning, comparative biology and taxonomic classification.</title>
        <authorList>
            <person name="Goeker M."/>
        </authorList>
    </citation>
    <scope>NUCLEOTIDE SEQUENCE [LARGE SCALE GENOMIC DNA]</scope>
    <source>
        <strain evidence="2 3">DSM 103336</strain>
    </source>
</reference>
<name>A0A7W9F3P0_9SPHN</name>
<sequence length="73" mass="7702">MPDSLEEAIFRLDAAVTRAETAFANRPPAPPKPAPTESTDPVDPDLPARHAKLRAGTEAALAKLDTLIAAERG</sequence>
<comment type="caution">
    <text evidence="2">The sequence shown here is derived from an EMBL/GenBank/DDBJ whole genome shotgun (WGS) entry which is preliminary data.</text>
</comment>
<proteinExistence type="predicted"/>
<dbReference type="Proteomes" id="UP000546701">
    <property type="component" value="Unassembled WGS sequence"/>
</dbReference>
<accession>A0A7W9F3P0</accession>
<organism evidence="2 3">
    <name type="scientific">Sphingomonas prati</name>
    <dbReference type="NCBI Taxonomy" id="1843237"/>
    <lineage>
        <taxon>Bacteria</taxon>
        <taxon>Pseudomonadati</taxon>
        <taxon>Pseudomonadota</taxon>
        <taxon>Alphaproteobacteria</taxon>
        <taxon>Sphingomonadales</taxon>
        <taxon>Sphingomonadaceae</taxon>
        <taxon>Sphingomonas</taxon>
    </lineage>
</organism>
<protein>
    <submittedName>
        <fullName evidence="2">Uncharacterized protein</fullName>
    </submittedName>
</protein>
<evidence type="ECO:0000256" key="1">
    <source>
        <dbReference type="SAM" id="MobiDB-lite"/>
    </source>
</evidence>
<dbReference type="RefSeq" id="WP_157176444.1">
    <property type="nucleotide sequence ID" value="NZ_BMJP01000004.1"/>
</dbReference>
<dbReference type="AlphaFoldDB" id="A0A7W9F3P0"/>
<evidence type="ECO:0000313" key="3">
    <source>
        <dbReference type="Proteomes" id="UP000546701"/>
    </source>
</evidence>
<evidence type="ECO:0000313" key="2">
    <source>
        <dbReference type="EMBL" id="MBB5730039.1"/>
    </source>
</evidence>